<evidence type="ECO:0000313" key="1">
    <source>
        <dbReference type="EMBL" id="KJK60703.1"/>
    </source>
</evidence>
<dbReference type="Proteomes" id="UP000033540">
    <property type="component" value="Unassembled WGS sequence"/>
</dbReference>
<reference evidence="1 2" key="1">
    <citation type="submission" date="2015-02" db="EMBL/GenBank/DDBJ databases">
        <title>Draft genome sequence of Aspergillus parasiticus SU-1.</title>
        <authorList>
            <person name="Yu J."/>
            <person name="Fedorova N."/>
            <person name="Yin Y."/>
            <person name="Losada L."/>
            <person name="Zafar N."/>
            <person name="Taujale R."/>
            <person name="Ehrlich K.C."/>
            <person name="Bhatnagar D."/>
            <person name="Cleveland T.E."/>
            <person name="Bennett J.W."/>
            <person name="Nierman W.C."/>
        </authorList>
    </citation>
    <scope>NUCLEOTIDE SEQUENCE [LARGE SCALE GENOMIC DNA]</scope>
    <source>
        <strain evidence="2">ATCC 56775 / NRRL 5862 / SRRC 143 / SU-1</strain>
    </source>
</reference>
<dbReference type="AlphaFoldDB" id="A0A0F0I401"/>
<dbReference type="EMBL" id="JZEE01000732">
    <property type="protein sequence ID" value="KJK60703.1"/>
    <property type="molecule type" value="Genomic_DNA"/>
</dbReference>
<protein>
    <submittedName>
        <fullName evidence="1">Uncharacterized protein</fullName>
    </submittedName>
</protein>
<evidence type="ECO:0000313" key="2">
    <source>
        <dbReference type="Proteomes" id="UP000033540"/>
    </source>
</evidence>
<name>A0A0F0I401_ASPPU</name>
<accession>A0A0F0I401</accession>
<comment type="caution">
    <text evidence="1">The sequence shown here is derived from an EMBL/GenBank/DDBJ whole genome shotgun (WGS) entry which is preliminary data.</text>
</comment>
<proteinExistence type="predicted"/>
<gene>
    <name evidence="1" type="ORF">P875_00053105</name>
</gene>
<dbReference type="OrthoDB" id="4506235at2759"/>
<organism evidence="1 2">
    <name type="scientific">Aspergillus parasiticus (strain ATCC 56775 / NRRL 5862 / SRRC 143 / SU-1)</name>
    <dbReference type="NCBI Taxonomy" id="1403190"/>
    <lineage>
        <taxon>Eukaryota</taxon>
        <taxon>Fungi</taxon>
        <taxon>Dikarya</taxon>
        <taxon>Ascomycota</taxon>
        <taxon>Pezizomycotina</taxon>
        <taxon>Eurotiomycetes</taxon>
        <taxon>Eurotiomycetidae</taxon>
        <taxon>Eurotiales</taxon>
        <taxon>Aspergillaceae</taxon>
        <taxon>Aspergillus</taxon>
        <taxon>Aspergillus subgen. Circumdati</taxon>
    </lineage>
</organism>
<sequence length="230" mass="26471">MDLAAQRKVIFSRIADLRYEGSGTGLSRRRYIISGDEISRWPGFCSWIRGISSSLLGQPDGGNLNSQPPREWYNVANETDTESTWYLRMFKVPMPRDYPPKEKVFPDFVLHSPTGEVRLVGEMKTSWMTDLDNLWSRPERKFLAQVFRYMDDYGTLYGCACTYEEAVFLKRAGPRTFQVSPVIKHSTPSVGNPIKPSFRECFFAMTAHVTQDQNWRYSGARVGRALTRWG</sequence>